<evidence type="ECO:0000256" key="2">
    <source>
        <dbReference type="ARBA" id="ARBA00022980"/>
    </source>
</evidence>
<sequence length="151" mass="16736">MPQGATRPTAWTGNRDISTEAAPGAAKTPERAKAQLASTAAVREEERQATMAGQKIRIRLKAYDHEAIDASARKIVETVTRTGARVVGPVPLPTEKNVYCVIRSPHKYKDSREHFEMRTHKRLIDILDPTPKTVDALMRIDLPASVDVNIQ</sequence>
<evidence type="ECO:0000256" key="4">
    <source>
        <dbReference type="HAMAP-Rule" id="MF_00508"/>
    </source>
</evidence>
<evidence type="ECO:0000313" key="8">
    <source>
        <dbReference type="Proteomes" id="UP000533598"/>
    </source>
</evidence>
<organism evidence="7 8">
    <name type="scientific">Crossiella cryophila</name>
    <dbReference type="NCBI Taxonomy" id="43355"/>
    <lineage>
        <taxon>Bacteria</taxon>
        <taxon>Bacillati</taxon>
        <taxon>Actinomycetota</taxon>
        <taxon>Actinomycetes</taxon>
        <taxon>Pseudonocardiales</taxon>
        <taxon>Pseudonocardiaceae</taxon>
        <taxon>Crossiella</taxon>
    </lineage>
</organism>
<dbReference type="Proteomes" id="UP000533598">
    <property type="component" value="Unassembled WGS sequence"/>
</dbReference>
<evidence type="ECO:0000259" key="6">
    <source>
        <dbReference type="SMART" id="SM01403"/>
    </source>
</evidence>
<dbReference type="GO" id="GO:0005840">
    <property type="term" value="C:ribosome"/>
    <property type="evidence" value="ECO:0007669"/>
    <property type="project" value="UniProtKB-KW"/>
</dbReference>
<comment type="function">
    <text evidence="4">Involved in the binding of tRNA to the ribosomes.</text>
</comment>
<comment type="subunit">
    <text evidence="4">Part of the 30S ribosomal subunit.</text>
</comment>
<dbReference type="GO" id="GO:0000049">
    <property type="term" value="F:tRNA binding"/>
    <property type="evidence" value="ECO:0007669"/>
    <property type="project" value="UniProtKB-UniRule"/>
</dbReference>
<dbReference type="Pfam" id="PF00338">
    <property type="entry name" value="Ribosomal_S10"/>
    <property type="match status" value="1"/>
</dbReference>
<proteinExistence type="inferred from homology"/>
<feature type="region of interest" description="Disordered" evidence="5">
    <location>
        <begin position="1"/>
        <end position="33"/>
    </location>
</feature>
<feature type="domain" description="Small ribosomal subunit protein uS10" evidence="6">
    <location>
        <begin position="57"/>
        <end position="151"/>
    </location>
</feature>
<keyword evidence="8" id="KW-1185">Reference proteome</keyword>
<dbReference type="InterPro" id="IPR018268">
    <property type="entry name" value="Ribosomal_uS10_CS"/>
</dbReference>
<evidence type="ECO:0000313" key="7">
    <source>
        <dbReference type="EMBL" id="MBB4674352.1"/>
    </source>
</evidence>
<accession>A0A7W7C4D7</accession>
<dbReference type="AlphaFoldDB" id="A0A7W7C4D7"/>
<dbReference type="InterPro" id="IPR001848">
    <property type="entry name" value="Ribosomal_uS10"/>
</dbReference>
<dbReference type="GO" id="GO:0006412">
    <property type="term" value="P:translation"/>
    <property type="evidence" value="ECO:0007669"/>
    <property type="project" value="UniProtKB-UniRule"/>
</dbReference>
<dbReference type="Gene3D" id="3.30.70.600">
    <property type="entry name" value="Ribosomal protein S10 domain"/>
    <property type="match status" value="1"/>
</dbReference>
<dbReference type="GO" id="GO:0003735">
    <property type="term" value="F:structural constituent of ribosome"/>
    <property type="evidence" value="ECO:0007669"/>
    <property type="project" value="InterPro"/>
</dbReference>
<comment type="caution">
    <text evidence="7">The sequence shown here is derived from an EMBL/GenBank/DDBJ whole genome shotgun (WGS) entry which is preliminary data.</text>
</comment>
<dbReference type="HAMAP" id="MF_00508">
    <property type="entry name" value="Ribosomal_uS10"/>
    <property type="match status" value="1"/>
</dbReference>
<dbReference type="InterPro" id="IPR036838">
    <property type="entry name" value="Ribosomal_uS10_dom_sf"/>
</dbReference>
<reference evidence="7 8" key="1">
    <citation type="submission" date="2020-08" db="EMBL/GenBank/DDBJ databases">
        <title>Sequencing the genomes of 1000 actinobacteria strains.</title>
        <authorList>
            <person name="Klenk H.-P."/>
        </authorList>
    </citation>
    <scope>NUCLEOTIDE SEQUENCE [LARGE SCALE GENOMIC DNA]</scope>
    <source>
        <strain evidence="7 8">DSM 44230</strain>
    </source>
</reference>
<dbReference type="FunFam" id="3.30.70.600:FF:000001">
    <property type="entry name" value="30S ribosomal protein S10"/>
    <property type="match status" value="1"/>
</dbReference>
<dbReference type="SMART" id="SM01403">
    <property type="entry name" value="Ribosomal_S10"/>
    <property type="match status" value="1"/>
</dbReference>
<evidence type="ECO:0000256" key="3">
    <source>
        <dbReference type="ARBA" id="ARBA00023274"/>
    </source>
</evidence>
<protein>
    <recommendedName>
        <fullName evidence="4">Small ribosomal subunit protein uS10</fullName>
    </recommendedName>
</protein>
<dbReference type="PANTHER" id="PTHR11700">
    <property type="entry name" value="30S RIBOSOMAL PROTEIN S10 FAMILY MEMBER"/>
    <property type="match status" value="1"/>
</dbReference>
<name>A0A7W7C4D7_9PSEU</name>
<evidence type="ECO:0000256" key="1">
    <source>
        <dbReference type="ARBA" id="ARBA00007102"/>
    </source>
</evidence>
<dbReference type="InterPro" id="IPR027486">
    <property type="entry name" value="Ribosomal_uS10_dom"/>
</dbReference>
<dbReference type="NCBIfam" id="TIGR01049">
    <property type="entry name" value="rpsJ_bact"/>
    <property type="match status" value="1"/>
</dbReference>
<keyword evidence="3 4" id="KW-0687">Ribonucleoprotein</keyword>
<dbReference type="SUPFAM" id="SSF54999">
    <property type="entry name" value="Ribosomal protein S10"/>
    <property type="match status" value="1"/>
</dbReference>
<gene>
    <name evidence="4" type="primary">rpsJ</name>
    <name evidence="7" type="ORF">HNR67_000470</name>
</gene>
<evidence type="ECO:0000256" key="5">
    <source>
        <dbReference type="SAM" id="MobiDB-lite"/>
    </source>
</evidence>
<dbReference type="PROSITE" id="PS00361">
    <property type="entry name" value="RIBOSOMAL_S10"/>
    <property type="match status" value="1"/>
</dbReference>
<dbReference type="NCBIfam" id="NF001861">
    <property type="entry name" value="PRK00596.1"/>
    <property type="match status" value="1"/>
</dbReference>
<dbReference type="GO" id="GO:1990904">
    <property type="term" value="C:ribonucleoprotein complex"/>
    <property type="evidence" value="ECO:0007669"/>
    <property type="project" value="UniProtKB-KW"/>
</dbReference>
<dbReference type="EMBL" id="JACHMH010000001">
    <property type="protein sequence ID" value="MBB4674352.1"/>
    <property type="molecule type" value="Genomic_DNA"/>
</dbReference>
<dbReference type="PRINTS" id="PR00971">
    <property type="entry name" value="RIBOSOMALS10"/>
</dbReference>
<comment type="similarity">
    <text evidence="1 4">Belongs to the universal ribosomal protein uS10 family.</text>
</comment>
<keyword evidence="2 4" id="KW-0689">Ribosomal protein</keyword>